<sequence length="667" mass="71711">MTSDVNTADSLRAAALSTIKAKRKKLEKPIRPQPASASLDYGQDDAFTTPALESNPVNPSSHPEITSEQPSHGKSDSLIAPKEDEDVQMREEGEISDEDGGRTSQAPQLADPTPDPVAEHTASIVLAPAVKEEPESPKDTIFNFPIPVVSTVTTEDIVMDELAASPPVPDSTQIRPGFILNRAQYDRAKDLVLDLLGWGVPSEYLVDCGLSREIVFYVFSELQLRLPANLDVTGLSLGTGRTPSSRLISLQSSSVLSSEPHLNSLPISSTLQPPISLVIPSLHDIEQQRRNELLARKAAAQTYQRVAQGSNTPSHPPEQDHDIAMDAAPVMEEAVDDFLKTITPSAELQAKTEDSLAALETEMEDALAPLEDAPRQDDVFEDPPPLSGQSATTSFSDVPPLPSSVSTPSTASFPPDSTISDQFPRELTFGTSSRRGGQRPVAADFVDFEASSSNGPSSSYRDLTQSNSHVPSRHRQSSTSNSSFASVSGARRCVIDLSDSEDDARNLDMIDSGLNGARNLNRHYRPDLSLGKFDLPVTAGGLQTPTSGIDRGMSPASLEEKVQEIKRMRELIAKREQSRLTKLSRSSSVLGTPTADVALSTPDIVNSLLPGMAEDSAGSDPLGNLSNAQLQWKSPLVNHELDDVQPFAHPVFHGSPSHLLNVQAIAD</sequence>
<protein>
    <submittedName>
        <fullName evidence="2">Uncharacterized protein</fullName>
    </submittedName>
</protein>
<name>A0A5C3QRP1_9AGAR</name>
<feature type="compositionally biased region" description="Polar residues" evidence="1">
    <location>
        <begin position="51"/>
        <end position="72"/>
    </location>
</feature>
<accession>A0A5C3QRP1</accession>
<evidence type="ECO:0000256" key="1">
    <source>
        <dbReference type="SAM" id="MobiDB-lite"/>
    </source>
</evidence>
<proteinExistence type="predicted"/>
<keyword evidence="3" id="KW-1185">Reference proteome</keyword>
<feature type="region of interest" description="Disordered" evidence="1">
    <location>
        <begin position="300"/>
        <end position="321"/>
    </location>
</feature>
<dbReference type="EMBL" id="ML178818">
    <property type="protein sequence ID" value="TFL04656.1"/>
    <property type="molecule type" value="Genomic_DNA"/>
</dbReference>
<dbReference type="Proteomes" id="UP000305067">
    <property type="component" value="Unassembled WGS sequence"/>
</dbReference>
<feature type="compositionally biased region" description="Polar residues" evidence="1">
    <location>
        <begin position="301"/>
        <end position="313"/>
    </location>
</feature>
<feature type="compositionally biased region" description="Low complexity" evidence="1">
    <location>
        <begin position="394"/>
        <end position="415"/>
    </location>
</feature>
<dbReference type="AlphaFoldDB" id="A0A5C3QRP1"/>
<organism evidence="2 3">
    <name type="scientific">Pterulicium gracile</name>
    <dbReference type="NCBI Taxonomy" id="1884261"/>
    <lineage>
        <taxon>Eukaryota</taxon>
        <taxon>Fungi</taxon>
        <taxon>Dikarya</taxon>
        <taxon>Basidiomycota</taxon>
        <taxon>Agaricomycotina</taxon>
        <taxon>Agaricomycetes</taxon>
        <taxon>Agaricomycetidae</taxon>
        <taxon>Agaricales</taxon>
        <taxon>Pleurotineae</taxon>
        <taxon>Pterulaceae</taxon>
        <taxon>Pterulicium</taxon>
    </lineage>
</organism>
<reference evidence="2 3" key="1">
    <citation type="journal article" date="2019" name="Nat. Ecol. Evol.">
        <title>Megaphylogeny resolves global patterns of mushroom evolution.</title>
        <authorList>
            <person name="Varga T."/>
            <person name="Krizsan K."/>
            <person name="Foldi C."/>
            <person name="Dima B."/>
            <person name="Sanchez-Garcia M."/>
            <person name="Sanchez-Ramirez S."/>
            <person name="Szollosi G.J."/>
            <person name="Szarkandi J.G."/>
            <person name="Papp V."/>
            <person name="Albert L."/>
            <person name="Andreopoulos W."/>
            <person name="Angelini C."/>
            <person name="Antonin V."/>
            <person name="Barry K.W."/>
            <person name="Bougher N.L."/>
            <person name="Buchanan P."/>
            <person name="Buyck B."/>
            <person name="Bense V."/>
            <person name="Catcheside P."/>
            <person name="Chovatia M."/>
            <person name="Cooper J."/>
            <person name="Damon W."/>
            <person name="Desjardin D."/>
            <person name="Finy P."/>
            <person name="Geml J."/>
            <person name="Haridas S."/>
            <person name="Hughes K."/>
            <person name="Justo A."/>
            <person name="Karasinski D."/>
            <person name="Kautmanova I."/>
            <person name="Kiss B."/>
            <person name="Kocsube S."/>
            <person name="Kotiranta H."/>
            <person name="LaButti K.M."/>
            <person name="Lechner B.E."/>
            <person name="Liimatainen K."/>
            <person name="Lipzen A."/>
            <person name="Lukacs Z."/>
            <person name="Mihaltcheva S."/>
            <person name="Morgado L.N."/>
            <person name="Niskanen T."/>
            <person name="Noordeloos M.E."/>
            <person name="Ohm R.A."/>
            <person name="Ortiz-Santana B."/>
            <person name="Ovrebo C."/>
            <person name="Racz N."/>
            <person name="Riley R."/>
            <person name="Savchenko A."/>
            <person name="Shiryaev A."/>
            <person name="Soop K."/>
            <person name="Spirin V."/>
            <person name="Szebenyi C."/>
            <person name="Tomsovsky M."/>
            <person name="Tulloss R.E."/>
            <person name="Uehling J."/>
            <person name="Grigoriev I.V."/>
            <person name="Vagvolgyi C."/>
            <person name="Papp T."/>
            <person name="Martin F.M."/>
            <person name="Miettinen O."/>
            <person name="Hibbett D.S."/>
            <person name="Nagy L.G."/>
        </authorList>
    </citation>
    <scope>NUCLEOTIDE SEQUENCE [LARGE SCALE GENOMIC DNA]</scope>
    <source>
        <strain evidence="2 3">CBS 309.79</strain>
    </source>
</reference>
<evidence type="ECO:0000313" key="3">
    <source>
        <dbReference type="Proteomes" id="UP000305067"/>
    </source>
</evidence>
<feature type="region of interest" description="Disordered" evidence="1">
    <location>
        <begin position="372"/>
        <end position="485"/>
    </location>
</feature>
<feature type="compositionally biased region" description="Polar residues" evidence="1">
    <location>
        <begin position="450"/>
        <end position="470"/>
    </location>
</feature>
<dbReference type="OrthoDB" id="3270652at2759"/>
<gene>
    <name evidence="2" type="ORF">BDV98DRAFT_590433</name>
</gene>
<evidence type="ECO:0000313" key="2">
    <source>
        <dbReference type="EMBL" id="TFL04656.1"/>
    </source>
</evidence>
<feature type="region of interest" description="Disordered" evidence="1">
    <location>
        <begin position="20"/>
        <end position="118"/>
    </location>
</feature>